<feature type="region of interest" description="Disordered" evidence="1">
    <location>
        <begin position="73"/>
        <end position="121"/>
    </location>
</feature>
<keyword evidence="3" id="KW-0548">Nucleotidyltransferase</keyword>
<dbReference type="SUPFAM" id="SSF56219">
    <property type="entry name" value="DNase I-like"/>
    <property type="match status" value="1"/>
</dbReference>
<dbReference type="InterPro" id="IPR000477">
    <property type="entry name" value="RT_dom"/>
</dbReference>
<dbReference type="InterPro" id="IPR043502">
    <property type="entry name" value="DNA/RNA_pol_sf"/>
</dbReference>
<organism evidence="3">
    <name type="scientific">Tanacetum cinerariifolium</name>
    <name type="common">Dalmatian daisy</name>
    <name type="synonym">Chrysanthemum cinerariifolium</name>
    <dbReference type="NCBI Taxonomy" id="118510"/>
    <lineage>
        <taxon>Eukaryota</taxon>
        <taxon>Viridiplantae</taxon>
        <taxon>Streptophyta</taxon>
        <taxon>Embryophyta</taxon>
        <taxon>Tracheophyta</taxon>
        <taxon>Spermatophyta</taxon>
        <taxon>Magnoliopsida</taxon>
        <taxon>eudicotyledons</taxon>
        <taxon>Gunneridae</taxon>
        <taxon>Pentapetalae</taxon>
        <taxon>asterids</taxon>
        <taxon>campanulids</taxon>
        <taxon>Asterales</taxon>
        <taxon>Asteraceae</taxon>
        <taxon>Asteroideae</taxon>
        <taxon>Anthemideae</taxon>
        <taxon>Anthemidinae</taxon>
        <taxon>Tanacetum</taxon>
    </lineage>
</organism>
<comment type="caution">
    <text evidence="3">The sequence shown here is derived from an EMBL/GenBank/DDBJ whole genome shotgun (WGS) entry which is preliminary data.</text>
</comment>
<dbReference type="InterPro" id="IPR036691">
    <property type="entry name" value="Endo/exonu/phosph_ase_sf"/>
</dbReference>
<feature type="compositionally biased region" description="Basic and acidic residues" evidence="1">
    <location>
        <begin position="92"/>
        <end position="105"/>
    </location>
</feature>
<name>A0A6L2LQR0_TANCI</name>
<keyword evidence="3" id="KW-0695">RNA-directed DNA polymerase</keyword>
<dbReference type="PANTHER" id="PTHR33116:SF78">
    <property type="entry name" value="OS12G0587133 PROTEIN"/>
    <property type="match status" value="1"/>
</dbReference>
<dbReference type="SUPFAM" id="SSF56672">
    <property type="entry name" value="DNA/RNA polymerases"/>
    <property type="match status" value="1"/>
</dbReference>
<gene>
    <name evidence="3" type="ORF">Tci_036124</name>
</gene>
<keyword evidence="3" id="KW-0808">Transferase</keyword>
<protein>
    <submittedName>
        <fullName evidence="3">RNA-directed DNA polymerase, eukaryota</fullName>
    </submittedName>
</protein>
<dbReference type="PANTHER" id="PTHR33116">
    <property type="entry name" value="REVERSE TRANSCRIPTASE ZINC-BINDING DOMAIN-CONTAINING PROTEIN-RELATED-RELATED"/>
    <property type="match status" value="1"/>
</dbReference>
<dbReference type="EMBL" id="BKCJ010004972">
    <property type="protein sequence ID" value="GEU64146.1"/>
    <property type="molecule type" value="Genomic_DNA"/>
</dbReference>
<dbReference type="GO" id="GO:0003964">
    <property type="term" value="F:RNA-directed DNA polymerase activity"/>
    <property type="evidence" value="ECO:0007669"/>
    <property type="project" value="UniProtKB-KW"/>
</dbReference>
<proteinExistence type="predicted"/>
<reference evidence="3" key="1">
    <citation type="journal article" date="2019" name="Sci. Rep.">
        <title>Draft genome of Tanacetum cinerariifolium, the natural source of mosquito coil.</title>
        <authorList>
            <person name="Yamashiro T."/>
            <person name="Shiraishi A."/>
            <person name="Satake H."/>
            <person name="Nakayama K."/>
        </authorList>
    </citation>
    <scope>NUCLEOTIDE SEQUENCE</scope>
</reference>
<dbReference type="Pfam" id="PF00078">
    <property type="entry name" value="RVT_1"/>
    <property type="match status" value="1"/>
</dbReference>
<evidence type="ECO:0000313" key="3">
    <source>
        <dbReference type="EMBL" id="GEU64146.1"/>
    </source>
</evidence>
<dbReference type="AlphaFoldDB" id="A0A6L2LQR0"/>
<sequence length="659" mass="74940">MEKIHYFSCNGVRSKQRRLFARKRICIKTKHEDNILEKFKIIVNEKVFVIRAKELSAWSPSFVEVPEMVYSSEDGSVQGEGEKQTELGQKMNSKEEEREYIDKDGGNNADSVIQPVDKETSHDPFNIYDILNKQKKDAEVNGSDSNIPFPPGFTPIQSNPKAAEQETKMDTITDMEVKYLWGNLNFDFIFSEALGFSGGILCVWDNNMFRKEHHIIYDNFVALYRTWSSNKMKILLISVYAPHAGSYKRIMIDGAWVDDLREVKNEFRDHFASRFQDPGFCPVGPDSCMAVEWFFDNAFFPIGCNSSFIALIPKSLDPKVDFLDDVLCSFGFGSKWRMWISGCLRSSMASILVNGSPTTVFQFYRGLKQGDPSAPYLFIFVMESLHLSFSRVINAGIFSCVRIDPMTTIFHLFYADDAVFIGEWSQENLRGIMQTLRCFSLMYGLSINIKKSHLLGVRVSPQFVNDAANMLGCSVMRAPFNMSSYKVPKFVLNVMESIRRNFFNGVQDGERKIAWVKWAKVLVSKDHGGLGVSGYFALNKALLLKWVWRVLSHDNSLWFQIIYAIHGSQDQGLSVACPSNWSFIVKEVKALSTQGIDIFSHCKIKVGNGRSTSFWKDLWIGDTRICHKFPRLFALDVSKEGTVVTMLSAPLSSFFSSCS</sequence>
<accession>A0A6L2LQR0</accession>
<feature type="domain" description="Reverse transcriptase" evidence="2">
    <location>
        <begin position="320"/>
        <end position="456"/>
    </location>
</feature>
<evidence type="ECO:0000256" key="1">
    <source>
        <dbReference type="SAM" id="MobiDB-lite"/>
    </source>
</evidence>
<evidence type="ECO:0000259" key="2">
    <source>
        <dbReference type="Pfam" id="PF00078"/>
    </source>
</evidence>